<dbReference type="Gene3D" id="3.40.50.1820">
    <property type="entry name" value="alpha/beta hydrolase"/>
    <property type="match status" value="1"/>
</dbReference>
<dbReference type="GeneID" id="54563247"/>
<dbReference type="PANTHER" id="PTHR43689">
    <property type="entry name" value="HYDROLASE"/>
    <property type="match status" value="1"/>
</dbReference>
<dbReference type="RefSeq" id="XP_033659897.1">
    <property type="nucleotide sequence ID" value="XM_033809975.1"/>
</dbReference>
<dbReference type="OrthoDB" id="6431331at2759"/>
<keyword evidence="3" id="KW-1185">Reference proteome</keyword>
<dbReference type="Pfam" id="PF12697">
    <property type="entry name" value="Abhydrolase_6"/>
    <property type="match status" value="1"/>
</dbReference>
<sequence>MDLPSTFAHNGWNVKYGVFEPQTTETQNLQTVLFVHGTPWSSEVHIPLAKALLSTKRYRVILYDLPGYGQSQEVPRDISSEGSAMELFKLDMQMDTSVKAQGAALAALIEHLNLTSPPCIIAHDIAGAIVLRTHLIHDIDFASLMLLETNTVLPWGDGFYRLARERPEAFVEMPPAIFEAVVRAVIRSASHDPETFPSTWEDTLAKPWTQDGKAWRQRSFVRQIAQANDEDVKEMLDQDLYSKVRCDVKIVWGESDQWIPKAMLEKLGEMLGERMKEFVVVPEAGHLVMIDQPETIAVETLEWLSKTSASY</sequence>
<dbReference type="SUPFAM" id="SSF53474">
    <property type="entry name" value="alpha/beta-Hydrolases"/>
    <property type="match status" value="1"/>
</dbReference>
<proteinExistence type="predicted"/>
<accession>A0A6A6BY66</accession>
<gene>
    <name evidence="2" type="ORF">M409DRAFT_30543</name>
</gene>
<protein>
    <recommendedName>
        <fullName evidence="1">AB hydrolase-1 domain-containing protein</fullName>
    </recommendedName>
</protein>
<evidence type="ECO:0000313" key="2">
    <source>
        <dbReference type="EMBL" id="KAF2159008.1"/>
    </source>
</evidence>
<dbReference type="EMBL" id="ML993644">
    <property type="protein sequence ID" value="KAF2159008.1"/>
    <property type="molecule type" value="Genomic_DNA"/>
</dbReference>
<dbReference type="AlphaFoldDB" id="A0A6A6BY66"/>
<reference evidence="2" key="1">
    <citation type="journal article" date="2020" name="Stud. Mycol.">
        <title>101 Dothideomycetes genomes: a test case for predicting lifestyles and emergence of pathogens.</title>
        <authorList>
            <person name="Haridas S."/>
            <person name="Albert R."/>
            <person name="Binder M."/>
            <person name="Bloem J."/>
            <person name="Labutti K."/>
            <person name="Salamov A."/>
            <person name="Andreopoulos B."/>
            <person name="Baker S."/>
            <person name="Barry K."/>
            <person name="Bills G."/>
            <person name="Bluhm B."/>
            <person name="Cannon C."/>
            <person name="Castanera R."/>
            <person name="Culley D."/>
            <person name="Daum C."/>
            <person name="Ezra D."/>
            <person name="Gonzalez J."/>
            <person name="Henrissat B."/>
            <person name="Kuo A."/>
            <person name="Liang C."/>
            <person name="Lipzen A."/>
            <person name="Lutzoni F."/>
            <person name="Magnuson J."/>
            <person name="Mondo S."/>
            <person name="Nolan M."/>
            <person name="Ohm R."/>
            <person name="Pangilinan J."/>
            <person name="Park H.-J."/>
            <person name="Ramirez L."/>
            <person name="Alfaro M."/>
            <person name="Sun H."/>
            <person name="Tritt A."/>
            <person name="Yoshinaga Y."/>
            <person name="Zwiers L.-H."/>
            <person name="Turgeon B."/>
            <person name="Goodwin S."/>
            <person name="Spatafora J."/>
            <person name="Crous P."/>
            <person name="Grigoriev I."/>
        </authorList>
    </citation>
    <scope>NUCLEOTIDE SEQUENCE</scope>
    <source>
        <strain evidence="2">ATCC 36951</strain>
    </source>
</reference>
<name>A0A6A6BY66_ZASCE</name>
<dbReference type="InterPro" id="IPR029058">
    <property type="entry name" value="AB_hydrolase_fold"/>
</dbReference>
<organism evidence="2 3">
    <name type="scientific">Zasmidium cellare ATCC 36951</name>
    <dbReference type="NCBI Taxonomy" id="1080233"/>
    <lineage>
        <taxon>Eukaryota</taxon>
        <taxon>Fungi</taxon>
        <taxon>Dikarya</taxon>
        <taxon>Ascomycota</taxon>
        <taxon>Pezizomycotina</taxon>
        <taxon>Dothideomycetes</taxon>
        <taxon>Dothideomycetidae</taxon>
        <taxon>Mycosphaerellales</taxon>
        <taxon>Mycosphaerellaceae</taxon>
        <taxon>Zasmidium</taxon>
    </lineage>
</organism>
<evidence type="ECO:0000313" key="3">
    <source>
        <dbReference type="Proteomes" id="UP000799537"/>
    </source>
</evidence>
<dbReference type="InterPro" id="IPR000073">
    <property type="entry name" value="AB_hydrolase_1"/>
</dbReference>
<dbReference type="Proteomes" id="UP000799537">
    <property type="component" value="Unassembled WGS sequence"/>
</dbReference>
<dbReference type="PANTHER" id="PTHR43689:SF8">
    <property type="entry name" value="ALPHA_BETA-HYDROLASES SUPERFAMILY PROTEIN"/>
    <property type="match status" value="1"/>
</dbReference>
<feature type="domain" description="AB hydrolase-1" evidence="1">
    <location>
        <begin position="32"/>
        <end position="297"/>
    </location>
</feature>
<evidence type="ECO:0000259" key="1">
    <source>
        <dbReference type="Pfam" id="PF12697"/>
    </source>
</evidence>